<name>I0YW65_COCSC</name>
<keyword evidence="2" id="KW-1185">Reference proteome</keyword>
<evidence type="ECO:0000313" key="1">
    <source>
        <dbReference type="EMBL" id="EIE22634.1"/>
    </source>
</evidence>
<dbReference type="EMBL" id="AGSI01000009">
    <property type="protein sequence ID" value="EIE22634.1"/>
    <property type="molecule type" value="Genomic_DNA"/>
</dbReference>
<dbReference type="GeneID" id="17040921"/>
<protein>
    <submittedName>
        <fullName evidence="1">Uncharacterized protein</fullName>
    </submittedName>
</protein>
<dbReference type="AlphaFoldDB" id="I0YW65"/>
<evidence type="ECO:0000313" key="2">
    <source>
        <dbReference type="Proteomes" id="UP000007264"/>
    </source>
</evidence>
<proteinExistence type="predicted"/>
<accession>I0YW65</accession>
<comment type="caution">
    <text evidence="1">The sequence shown here is derived from an EMBL/GenBank/DDBJ whole genome shotgun (WGS) entry which is preliminary data.</text>
</comment>
<sequence length="113" mass="12109">MIKKTLVIGVENTKECLKAVDFAIEHFPTGYVYHVLHVQSRPLATSIVASAAAAEFAYENTEAIGKEMVAASGHFMHEVFAPRAQSAGAEVLAVVETSNGNSGAVIFRPEDDM</sequence>
<organism evidence="1 2">
    <name type="scientific">Coccomyxa subellipsoidea (strain C-169)</name>
    <name type="common">Green microalga</name>
    <dbReference type="NCBI Taxonomy" id="574566"/>
    <lineage>
        <taxon>Eukaryota</taxon>
        <taxon>Viridiplantae</taxon>
        <taxon>Chlorophyta</taxon>
        <taxon>core chlorophytes</taxon>
        <taxon>Trebouxiophyceae</taxon>
        <taxon>Trebouxiophyceae incertae sedis</taxon>
        <taxon>Coccomyxaceae</taxon>
        <taxon>Coccomyxa</taxon>
        <taxon>Coccomyxa subellipsoidea</taxon>
    </lineage>
</organism>
<dbReference type="OrthoDB" id="508807at2759"/>
<dbReference type="KEGG" id="csl:COCSUDRAFT_63777"/>
<reference evidence="1 2" key="1">
    <citation type="journal article" date="2012" name="Genome Biol.">
        <title>The genome of the polar eukaryotic microalga coccomyxa subellipsoidea reveals traits of cold adaptation.</title>
        <authorList>
            <person name="Blanc G."/>
            <person name="Agarkova I."/>
            <person name="Grimwood J."/>
            <person name="Kuo A."/>
            <person name="Brueggeman A."/>
            <person name="Dunigan D."/>
            <person name="Gurnon J."/>
            <person name="Ladunga I."/>
            <person name="Lindquist E."/>
            <person name="Lucas S."/>
            <person name="Pangilinan J."/>
            <person name="Proschold T."/>
            <person name="Salamov A."/>
            <person name="Schmutz J."/>
            <person name="Weeks D."/>
            <person name="Yamada T."/>
            <person name="Claverie J.M."/>
            <person name="Grigoriev I."/>
            <person name="Van Etten J."/>
            <person name="Lomsadze A."/>
            <person name="Borodovsky M."/>
        </authorList>
    </citation>
    <scope>NUCLEOTIDE SEQUENCE [LARGE SCALE GENOMIC DNA]</scope>
    <source>
        <strain evidence="1 2">C-169</strain>
    </source>
</reference>
<dbReference type="Proteomes" id="UP000007264">
    <property type="component" value="Unassembled WGS sequence"/>
</dbReference>
<dbReference type="RefSeq" id="XP_005647178.1">
    <property type="nucleotide sequence ID" value="XM_005647121.1"/>
</dbReference>
<gene>
    <name evidence="1" type="ORF">COCSUDRAFT_63777</name>
</gene>